<evidence type="ECO:0000313" key="3">
    <source>
        <dbReference type="EMBL" id="EDV41355.1"/>
    </source>
</evidence>
<dbReference type="InterPro" id="IPR018114">
    <property type="entry name" value="TRYPSIN_HIS"/>
</dbReference>
<evidence type="ECO:0000256" key="1">
    <source>
        <dbReference type="SAM" id="SignalP"/>
    </source>
</evidence>
<dbReference type="GO" id="GO:0006508">
    <property type="term" value="P:proteolysis"/>
    <property type="evidence" value="ECO:0007669"/>
    <property type="project" value="InterPro"/>
</dbReference>
<dbReference type="OrthoDB" id="5565075at2759"/>
<name>B3MB54_DROAN</name>
<dbReference type="HOGENOM" id="CLU_006842_7_6_1"/>
<dbReference type="Gene3D" id="2.40.10.10">
    <property type="entry name" value="Trypsin-like serine proteases"/>
    <property type="match status" value="2"/>
</dbReference>
<keyword evidence="1" id="KW-0732">Signal</keyword>
<keyword evidence="4" id="KW-1185">Reference proteome</keyword>
<keyword evidence="3" id="KW-0378">Hydrolase</keyword>
<dbReference type="SUPFAM" id="SSF50494">
    <property type="entry name" value="Trypsin-like serine proteases"/>
    <property type="match status" value="1"/>
</dbReference>
<dbReference type="PROSITE" id="PS00134">
    <property type="entry name" value="TRYPSIN_HIS"/>
    <property type="match status" value="1"/>
</dbReference>
<sequence length="256" mass="28639">MQLPLCLLWVASGGVCFARGQFLKESTITSIYMAREAFHGEVIEEPYMMALYFRSRTRGWFCVGSIIDSRWIITAAHCTNDSRTVQLERLLPRLRYTLTQRNIFQHPDFNERLNHDVALIRVPQLRLSPLLNRVKLPALSLKSNLFVGARTWGFEWPRGKGTKATERVVMKNEDCIAAGYSRKVVIASTLCVDVPAGESVCIVDDGGALLHNPSKILIGVVSFASDGGCLAGEPEGFSRITSYMTWIIQVTGIERD</sequence>
<dbReference type="STRING" id="7217.B3MB54"/>
<dbReference type="InterPro" id="IPR009003">
    <property type="entry name" value="Peptidase_S1_PA"/>
</dbReference>
<dbReference type="KEGG" id="dan:6506102"/>
<dbReference type="SMART" id="SM00020">
    <property type="entry name" value="Tryp_SPc"/>
    <property type="match status" value="1"/>
</dbReference>
<dbReference type="PhylomeDB" id="B3MB54"/>
<reference evidence="3 4" key="1">
    <citation type="journal article" date="2007" name="Nature">
        <title>Evolution of genes and genomes on the Drosophila phylogeny.</title>
        <authorList>
            <consortium name="Drosophila 12 Genomes Consortium"/>
            <person name="Clark A.G."/>
            <person name="Eisen M.B."/>
            <person name="Smith D.R."/>
            <person name="Bergman C.M."/>
            <person name="Oliver B."/>
            <person name="Markow T.A."/>
            <person name="Kaufman T.C."/>
            <person name="Kellis M."/>
            <person name="Gelbart W."/>
            <person name="Iyer V.N."/>
            <person name="Pollard D.A."/>
            <person name="Sackton T.B."/>
            <person name="Larracuente A.M."/>
            <person name="Singh N.D."/>
            <person name="Abad J.P."/>
            <person name="Abt D.N."/>
            <person name="Adryan B."/>
            <person name="Aguade M."/>
            <person name="Akashi H."/>
            <person name="Anderson W.W."/>
            <person name="Aquadro C.F."/>
            <person name="Ardell D.H."/>
            <person name="Arguello R."/>
            <person name="Artieri C.G."/>
            <person name="Barbash D.A."/>
            <person name="Barker D."/>
            <person name="Barsanti P."/>
            <person name="Batterham P."/>
            <person name="Batzoglou S."/>
            <person name="Begun D."/>
            <person name="Bhutkar A."/>
            <person name="Blanco E."/>
            <person name="Bosak S.A."/>
            <person name="Bradley R.K."/>
            <person name="Brand A.D."/>
            <person name="Brent M.R."/>
            <person name="Brooks A.N."/>
            <person name="Brown R.H."/>
            <person name="Butlin R.K."/>
            <person name="Caggese C."/>
            <person name="Calvi B.R."/>
            <person name="Bernardo de Carvalho A."/>
            <person name="Caspi A."/>
            <person name="Castrezana S."/>
            <person name="Celniker S.E."/>
            <person name="Chang J.L."/>
            <person name="Chapple C."/>
            <person name="Chatterji S."/>
            <person name="Chinwalla A."/>
            <person name="Civetta A."/>
            <person name="Clifton S.W."/>
            <person name="Comeron J.M."/>
            <person name="Costello J.C."/>
            <person name="Coyne J.A."/>
            <person name="Daub J."/>
            <person name="David R.G."/>
            <person name="Delcher A.L."/>
            <person name="Delehaunty K."/>
            <person name="Do C.B."/>
            <person name="Ebling H."/>
            <person name="Edwards K."/>
            <person name="Eickbush T."/>
            <person name="Evans J.D."/>
            <person name="Filipski A."/>
            <person name="Findeiss S."/>
            <person name="Freyhult E."/>
            <person name="Fulton L."/>
            <person name="Fulton R."/>
            <person name="Garcia A.C."/>
            <person name="Gardiner A."/>
            <person name="Garfield D.A."/>
            <person name="Garvin B.E."/>
            <person name="Gibson G."/>
            <person name="Gilbert D."/>
            <person name="Gnerre S."/>
            <person name="Godfrey J."/>
            <person name="Good R."/>
            <person name="Gotea V."/>
            <person name="Gravely B."/>
            <person name="Greenberg A.J."/>
            <person name="Griffiths-Jones S."/>
            <person name="Gross S."/>
            <person name="Guigo R."/>
            <person name="Gustafson E.A."/>
            <person name="Haerty W."/>
            <person name="Hahn M.W."/>
            <person name="Halligan D.L."/>
            <person name="Halpern A.L."/>
            <person name="Halter G.M."/>
            <person name="Han M.V."/>
            <person name="Heger A."/>
            <person name="Hillier L."/>
            <person name="Hinrichs A.S."/>
            <person name="Holmes I."/>
            <person name="Hoskins R.A."/>
            <person name="Hubisz M.J."/>
            <person name="Hultmark D."/>
            <person name="Huntley M.A."/>
            <person name="Jaffe D.B."/>
            <person name="Jagadeeshan S."/>
            <person name="Jeck W.R."/>
            <person name="Johnson J."/>
            <person name="Jones C.D."/>
            <person name="Jordan W.C."/>
            <person name="Karpen G.H."/>
            <person name="Kataoka E."/>
            <person name="Keightley P.D."/>
            <person name="Kheradpour P."/>
            <person name="Kirkness E.F."/>
            <person name="Koerich L.B."/>
            <person name="Kristiansen K."/>
            <person name="Kudrna D."/>
            <person name="Kulathinal R.J."/>
            <person name="Kumar S."/>
            <person name="Kwok R."/>
            <person name="Lander E."/>
            <person name="Langley C.H."/>
            <person name="Lapoint R."/>
            <person name="Lazzaro B.P."/>
            <person name="Lee S.J."/>
            <person name="Levesque L."/>
            <person name="Li R."/>
            <person name="Lin C.F."/>
            <person name="Lin M.F."/>
            <person name="Lindblad-Toh K."/>
            <person name="Llopart A."/>
            <person name="Long M."/>
            <person name="Low L."/>
            <person name="Lozovsky E."/>
            <person name="Lu J."/>
            <person name="Luo M."/>
            <person name="Machado C.A."/>
            <person name="Makalowski W."/>
            <person name="Marzo M."/>
            <person name="Matsuda M."/>
            <person name="Matzkin L."/>
            <person name="McAllister B."/>
            <person name="McBride C.S."/>
            <person name="McKernan B."/>
            <person name="McKernan K."/>
            <person name="Mendez-Lago M."/>
            <person name="Minx P."/>
            <person name="Mollenhauer M.U."/>
            <person name="Montooth K."/>
            <person name="Mount S.M."/>
            <person name="Mu X."/>
            <person name="Myers E."/>
            <person name="Negre B."/>
            <person name="Newfeld S."/>
            <person name="Nielsen R."/>
            <person name="Noor M.A."/>
            <person name="O'Grady P."/>
            <person name="Pachter L."/>
            <person name="Papaceit M."/>
            <person name="Parisi M.J."/>
            <person name="Parisi M."/>
            <person name="Parts L."/>
            <person name="Pedersen J.S."/>
            <person name="Pesole G."/>
            <person name="Phillippy A.M."/>
            <person name="Ponting C.P."/>
            <person name="Pop M."/>
            <person name="Porcelli D."/>
            <person name="Powell J.R."/>
            <person name="Prohaska S."/>
            <person name="Pruitt K."/>
            <person name="Puig M."/>
            <person name="Quesneville H."/>
            <person name="Ram K.R."/>
            <person name="Rand D."/>
            <person name="Rasmussen M.D."/>
            <person name="Reed L.K."/>
            <person name="Reenan R."/>
            <person name="Reily A."/>
            <person name="Remington K.A."/>
            <person name="Rieger T.T."/>
            <person name="Ritchie M.G."/>
            <person name="Robin C."/>
            <person name="Rogers Y.H."/>
            <person name="Rohde C."/>
            <person name="Rozas J."/>
            <person name="Rubenfield M.J."/>
            <person name="Ruiz A."/>
            <person name="Russo S."/>
            <person name="Salzberg S.L."/>
            <person name="Sanchez-Gracia A."/>
            <person name="Saranga D.J."/>
            <person name="Sato H."/>
            <person name="Schaeffer S.W."/>
            <person name="Schatz M.C."/>
            <person name="Schlenke T."/>
            <person name="Schwartz R."/>
            <person name="Segarra C."/>
            <person name="Singh R.S."/>
            <person name="Sirot L."/>
            <person name="Sirota M."/>
            <person name="Sisneros N.B."/>
            <person name="Smith C.D."/>
            <person name="Smith T.F."/>
            <person name="Spieth J."/>
            <person name="Stage D.E."/>
            <person name="Stark A."/>
            <person name="Stephan W."/>
            <person name="Strausberg R.L."/>
            <person name="Strempel S."/>
            <person name="Sturgill D."/>
            <person name="Sutton G."/>
            <person name="Sutton G.G."/>
            <person name="Tao W."/>
            <person name="Teichmann S."/>
            <person name="Tobari Y.N."/>
            <person name="Tomimura Y."/>
            <person name="Tsolas J.M."/>
            <person name="Valente V.L."/>
            <person name="Venter E."/>
            <person name="Venter J.C."/>
            <person name="Vicario S."/>
            <person name="Vieira F.G."/>
            <person name="Vilella A.J."/>
            <person name="Villasante A."/>
            <person name="Walenz B."/>
            <person name="Wang J."/>
            <person name="Wasserman M."/>
            <person name="Watts T."/>
            <person name="Wilson D."/>
            <person name="Wilson R.K."/>
            <person name="Wing R.A."/>
            <person name="Wolfner M.F."/>
            <person name="Wong A."/>
            <person name="Wong G.K."/>
            <person name="Wu C.I."/>
            <person name="Wu G."/>
            <person name="Yamamoto D."/>
            <person name="Yang H.P."/>
            <person name="Yang S.P."/>
            <person name="Yorke J.A."/>
            <person name="Yoshida K."/>
            <person name="Zdobnov E."/>
            <person name="Zhang P."/>
            <person name="Zhang Y."/>
            <person name="Zimin A.V."/>
            <person name="Baldwin J."/>
            <person name="Abdouelleil A."/>
            <person name="Abdulkadir J."/>
            <person name="Abebe A."/>
            <person name="Abera B."/>
            <person name="Abreu J."/>
            <person name="Acer S.C."/>
            <person name="Aftuck L."/>
            <person name="Alexander A."/>
            <person name="An P."/>
            <person name="Anderson E."/>
            <person name="Anderson S."/>
            <person name="Arachi H."/>
            <person name="Azer M."/>
            <person name="Bachantsang P."/>
            <person name="Barry A."/>
            <person name="Bayul T."/>
            <person name="Berlin A."/>
            <person name="Bessette D."/>
            <person name="Bloom T."/>
            <person name="Blye J."/>
            <person name="Boguslavskiy L."/>
            <person name="Bonnet C."/>
            <person name="Boukhgalter B."/>
            <person name="Bourzgui I."/>
            <person name="Brown A."/>
            <person name="Cahill P."/>
            <person name="Channer S."/>
            <person name="Cheshatsang Y."/>
            <person name="Chuda L."/>
            <person name="Citroen M."/>
            <person name="Collymore A."/>
            <person name="Cooke P."/>
            <person name="Costello M."/>
            <person name="D'Aco K."/>
            <person name="Daza R."/>
            <person name="De Haan G."/>
            <person name="DeGray S."/>
            <person name="DeMaso C."/>
            <person name="Dhargay N."/>
            <person name="Dooley K."/>
            <person name="Dooley E."/>
            <person name="Doricent M."/>
            <person name="Dorje P."/>
            <person name="Dorjee K."/>
            <person name="Dupes A."/>
            <person name="Elong R."/>
            <person name="Falk J."/>
            <person name="Farina A."/>
            <person name="Faro S."/>
            <person name="Ferguson D."/>
            <person name="Fisher S."/>
            <person name="Foley C.D."/>
            <person name="Franke A."/>
            <person name="Friedrich D."/>
            <person name="Gadbois L."/>
            <person name="Gearin G."/>
            <person name="Gearin C.R."/>
            <person name="Giannoukos G."/>
            <person name="Goode T."/>
            <person name="Graham J."/>
            <person name="Grandbois E."/>
            <person name="Grewal S."/>
            <person name="Gyaltsen K."/>
            <person name="Hafez N."/>
            <person name="Hagos B."/>
            <person name="Hall J."/>
            <person name="Henson C."/>
            <person name="Hollinger A."/>
            <person name="Honan T."/>
            <person name="Huard M.D."/>
            <person name="Hughes L."/>
            <person name="Hurhula B."/>
            <person name="Husby M.E."/>
            <person name="Kamat A."/>
            <person name="Kanga B."/>
            <person name="Kashin S."/>
            <person name="Khazanovich D."/>
            <person name="Kisner P."/>
            <person name="Lance K."/>
            <person name="Lara M."/>
            <person name="Lee W."/>
            <person name="Lennon N."/>
            <person name="Letendre F."/>
            <person name="LeVine R."/>
            <person name="Lipovsky A."/>
            <person name="Liu X."/>
            <person name="Liu J."/>
            <person name="Liu S."/>
            <person name="Lokyitsang T."/>
            <person name="Lokyitsang Y."/>
            <person name="Lubonja R."/>
            <person name="Lui A."/>
            <person name="MacDonald P."/>
            <person name="Magnisalis V."/>
            <person name="Maru K."/>
            <person name="Matthews C."/>
            <person name="McCusker W."/>
            <person name="McDonough S."/>
            <person name="Mehta T."/>
            <person name="Meldrim J."/>
            <person name="Meneus L."/>
            <person name="Mihai O."/>
            <person name="Mihalev A."/>
            <person name="Mihova T."/>
            <person name="Mittelman R."/>
            <person name="Mlenga V."/>
            <person name="Montmayeur A."/>
            <person name="Mulrain L."/>
            <person name="Navidi A."/>
            <person name="Naylor J."/>
            <person name="Negash T."/>
            <person name="Nguyen T."/>
            <person name="Nguyen N."/>
            <person name="Nicol R."/>
            <person name="Norbu C."/>
            <person name="Norbu N."/>
            <person name="Novod N."/>
            <person name="O'Neill B."/>
            <person name="Osman S."/>
            <person name="Markiewicz E."/>
            <person name="Oyono O.L."/>
            <person name="Patti C."/>
            <person name="Phunkhang P."/>
            <person name="Pierre F."/>
            <person name="Priest M."/>
            <person name="Raghuraman S."/>
            <person name="Rege F."/>
            <person name="Reyes R."/>
            <person name="Rise C."/>
            <person name="Rogov P."/>
            <person name="Ross K."/>
            <person name="Ryan E."/>
            <person name="Settipalli S."/>
            <person name="Shea T."/>
            <person name="Sherpa N."/>
            <person name="Shi L."/>
            <person name="Shih D."/>
            <person name="Sparrow T."/>
            <person name="Spaulding J."/>
            <person name="Stalker J."/>
            <person name="Stange-Thomann N."/>
            <person name="Stavropoulos S."/>
            <person name="Stone C."/>
            <person name="Strader C."/>
            <person name="Tesfaye S."/>
            <person name="Thomson T."/>
            <person name="Thoulutsang Y."/>
            <person name="Thoulutsang D."/>
            <person name="Topham K."/>
            <person name="Topping I."/>
            <person name="Tsamla T."/>
            <person name="Vassiliev H."/>
            <person name="Vo A."/>
            <person name="Wangchuk T."/>
            <person name="Wangdi T."/>
            <person name="Weiand M."/>
            <person name="Wilkinson J."/>
            <person name="Wilson A."/>
            <person name="Yadav S."/>
            <person name="Young G."/>
            <person name="Yu Q."/>
            <person name="Zembek L."/>
            <person name="Zhong D."/>
            <person name="Zimmer A."/>
            <person name="Zwirko Z."/>
            <person name="Jaffe D.B."/>
            <person name="Alvarez P."/>
            <person name="Brockman W."/>
            <person name="Butler J."/>
            <person name="Chin C."/>
            <person name="Gnerre S."/>
            <person name="Grabherr M."/>
            <person name="Kleber M."/>
            <person name="Mauceli E."/>
            <person name="MacCallum I."/>
        </authorList>
    </citation>
    <scope>NUCLEOTIDE SEQUENCE [LARGE SCALE GENOMIC DNA]</scope>
    <source>
        <strain evidence="4">Tucson 14024-0371.13</strain>
    </source>
</reference>
<gene>
    <name evidence="3" type="primary">Dana\GF23461</name>
    <name evidence="3" type="synonym">dana_GLEANR_8256</name>
    <name evidence="3" type="ORF">GF23461</name>
</gene>
<dbReference type="AlphaFoldDB" id="B3MB54"/>
<dbReference type="PANTHER" id="PTHR24260">
    <property type="match status" value="1"/>
</dbReference>
<dbReference type="eggNOG" id="KOG3627">
    <property type="taxonomic scope" value="Eukaryota"/>
</dbReference>
<dbReference type="PRINTS" id="PR00722">
    <property type="entry name" value="CHYMOTRYPSIN"/>
</dbReference>
<feature type="domain" description="Peptidase S1" evidence="2">
    <location>
        <begin position="37"/>
        <end position="252"/>
    </location>
</feature>
<dbReference type="InterPro" id="IPR043504">
    <property type="entry name" value="Peptidase_S1_PA_chymotrypsin"/>
</dbReference>
<dbReference type="GO" id="GO:0004252">
    <property type="term" value="F:serine-type endopeptidase activity"/>
    <property type="evidence" value="ECO:0007669"/>
    <property type="project" value="InterPro"/>
</dbReference>
<dbReference type="InterPro" id="IPR001314">
    <property type="entry name" value="Peptidase_S1A"/>
</dbReference>
<dbReference type="EMBL" id="CH902618">
    <property type="protein sequence ID" value="EDV41355.1"/>
    <property type="molecule type" value="Genomic_DNA"/>
</dbReference>
<organism evidence="3 4">
    <name type="scientific">Drosophila ananassae</name>
    <name type="common">Fruit fly</name>
    <dbReference type="NCBI Taxonomy" id="7217"/>
    <lineage>
        <taxon>Eukaryota</taxon>
        <taxon>Metazoa</taxon>
        <taxon>Ecdysozoa</taxon>
        <taxon>Arthropoda</taxon>
        <taxon>Hexapoda</taxon>
        <taxon>Insecta</taxon>
        <taxon>Pterygota</taxon>
        <taxon>Neoptera</taxon>
        <taxon>Endopterygota</taxon>
        <taxon>Diptera</taxon>
        <taxon>Brachycera</taxon>
        <taxon>Muscomorpha</taxon>
        <taxon>Ephydroidea</taxon>
        <taxon>Drosophilidae</taxon>
        <taxon>Drosophila</taxon>
        <taxon>Sophophora</taxon>
    </lineage>
</organism>
<protein>
    <recommendedName>
        <fullName evidence="2">Peptidase S1 domain-containing protein</fullName>
    </recommendedName>
</protein>
<feature type="chain" id="PRO_5002792795" description="Peptidase S1 domain-containing protein" evidence="1">
    <location>
        <begin position="21"/>
        <end position="256"/>
    </location>
</feature>
<evidence type="ECO:0000313" key="4">
    <source>
        <dbReference type="Proteomes" id="UP000007801"/>
    </source>
</evidence>
<accession>B3MB54</accession>
<dbReference type="PANTHER" id="PTHR24260:SF134">
    <property type="entry name" value="AT07769P-RELATED"/>
    <property type="match status" value="1"/>
</dbReference>
<dbReference type="SMR" id="B3MB54"/>
<feature type="signal peptide" evidence="1">
    <location>
        <begin position="1"/>
        <end position="20"/>
    </location>
</feature>
<dbReference type="InterPro" id="IPR001254">
    <property type="entry name" value="Trypsin_dom"/>
</dbReference>
<dbReference type="InParanoid" id="B3MB54"/>
<dbReference type="Proteomes" id="UP000007801">
    <property type="component" value="Unassembled WGS sequence"/>
</dbReference>
<proteinExistence type="predicted"/>
<evidence type="ECO:0000259" key="2">
    <source>
        <dbReference type="PROSITE" id="PS50240"/>
    </source>
</evidence>
<dbReference type="PROSITE" id="PS50240">
    <property type="entry name" value="TRYPSIN_DOM"/>
    <property type="match status" value="1"/>
</dbReference>
<dbReference type="Pfam" id="PF00089">
    <property type="entry name" value="Trypsin"/>
    <property type="match status" value="1"/>
</dbReference>
<dbReference type="InterPro" id="IPR051333">
    <property type="entry name" value="CLIP_Serine_Protease"/>
</dbReference>